<evidence type="ECO:0000313" key="20">
    <source>
        <dbReference type="Proteomes" id="UP000321085"/>
    </source>
</evidence>
<evidence type="ECO:0000256" key="5">
    <source>
        <dbReference type="ARBA" id="ARBA00022553"/>
    </source>
</evidence>
<dbReference type="InterPro" id="IPR003660">
    <property type="entry name" value="HAMP_dom"/>
</dbReference>
<evidence type="ECO:0000256" key="1">
    <source>
        <dbReference type="ARBA" id="ARBA00000085"/>
    </source>
</evidence>
<name>A0A512BY60_9HYPH</name>
<dbReference type="PANTHER" id="PTHR45339">
    <property type="entry name" value="HYBRID SIGNAL TRANSDUCTION HISTIDINE KINASE J"/>
    <property type="match status" value="1"/>
</dbReference>
<dbReference type="SMART" id="SM00448">
    <property type="entry name" value="REC"/>
    <property type="match status" value="1"/>
</dbReference>
<evidence type="ECO:0000256" key="9">
    <source>
        <dbReference type="ARBA" id="ARBA00022777"/>
    </source>
</evidence>
<gene>
    <name evidence="19" type="ORF">MAE02_45840</name>
</gene>
<dbReference type="EMBL" id="BJYU01000079">
    <property type="protein sequence ID" value="GEO16888.1"/>
    <property type="molecule type" value="Genomic_DNA"/>
</dbReference>
<dbReference type="SUPFAM" id="SSF55874">
    <property type="entry name" value="ATPase domain of HSP90 chaperone/DNA topoisomerase II/histidine kinase"/>
    <property type="match status" value="1"/>
</dbReference>
<evidence type="ECO:0000256" key="13">
    <source>
        <dbReference type="ARBA" id="ARBA00023136"/>
    </source>
</evidence>
<dbReference type="Pfam" id="PF00072">
    <property type="entry name" value="Response_reg"/>
    <property type="match status" value="1"/>
</dbReference>
<dbReference type="CDD" id="cd12914">
    <property type="entry name" value="PDC1_DGC_like"/>
    <property type="match status" value="1"/>
</dbReference>
<dbReference type="CDD" id="cd00082">
    <property type="entry name" value="HisKA"/>
    <property type="match status" value="1"/>
</dbReference>
<dbReference type="PROSITE" id="PS50109">
    <property type="entry name" value="HIS_KIN"/>
    <property type="match status" value="1"/>
</dbReference>
<evidence type="ECO:0000256" key="3">
    <source>
        <dbReference type="ARBA" id="ARBA00012438"/>
    </source>
</evidence>
<evidence type="ECO:0000256" key="12">
    <source>
        <dbReference type="ARBA" id="ARBA00023012"/>
    </source>
</evidence>
<dbReference type="Gene3D" id="3.40.50.2300">
    <property type="match status" value="1"/>
</dbReference>
<dbReference type="PRINTS" id="PR00344">
    <property type="entry name" value="BCTRLSENSOR"/>
</dbReference>
<feature type="transmembrane region" description="Helical" evidence="15">
    <location>
        <begin position="310"/>
        <end position="332"/>
    </location>
</feature>
<evidence type="ECO:0000256" key="14">
    <source>
        <dbReference type="PROSITE-ProRule" id="PRU00169"/>
    </source>
</evidence>
<dbReference type="InterPro" id="IPR036641">
    <property type="entry name" value="HPT_dom_sf"/>
</dbReference>
<keyword evidence="9" id="KW-0418">Kinase</keyword>
<comment type="catalytic activity">
    <reaction evidence="1">
        <text>ATP + protein L-histidine = ADP + protein N-phospho-L-histidine.</text>
        <dbReference type="EC" id="2.7.13.3"/>
    </reaction>
</comment>
<keyword evidence="20" id="KW-1185">Reference proteome</keyword>
<keyword evidence="7 15" id="KW-0812">Transmembrane</keyword>
<keyword evidence="6" id="KW-0808">Transferase</keyword>
<dbReference type="CDD" id="cd16922">
    <property type="entry name" value="HATPase_EvgS-ArcB-TorS-like"/>
    <property type="match status" value="1"/>
</dbReference>
<dbReference type="Gene3D" id="6.10.340.10">
    <property type="match status" value="1"/>
</dbReference>
<evidence type="ECO:0000256" key="15">
    <source>
        <dbReference type="SAM" id="Phobius"/>
    </source>
</evidence>
<keyword evidence="8" id="KW-0547">Nucleotide-binding</keyword>
<keyword evidence="13 15" id="KW-0472">Membrane</keyword>
<dbReference type="SUPFAM" id="SSF158472">
    <property type="entry name" value="HAMP domain-like"/>
    <property type="match status" value="1"/>
</dbReference>
<dbReference type="InterPro" id="IPR001789">
    <property type="entry name" value="Sig_transdc_resp-reg_receiver"/>
</dbReference>
<dbReference type="InterPro" id="IPR011006">
    <property type="entry name" value="CheY-like_superfamily"/>
</dbReference>
<dbReference type="Gene3D" id="1.10.287.130">
    <property type="match status" value="1"/>
</dbReference>
<dbReference type="Gene3D" id="3.30.450.20">
    <property type="entry name" value="PAS domain"/>
    <property type="match status" value="2"/>
</dbReference>
<dbReference type="Pfam" id="PF02518">
    <property type="entry name" value="HATPase_c"/>
    <property type="match status" value="1"/>
</dbReference>
<evidence type="ECO:0000256" key="8">
    <source>
        <dbReference type="ARBA" id="ARBA00022741"/>
    </source>
</evidence>
<dbReference type="GO" id="GO:0000155">
    <property type="term" value="F:phosphorelay sensor kinase activity"/>
    <property type="evidence" value="ECO:0007669"/>
    <property type="project" value="InterPro"/>
</dbReference>
<dbReference type="SMART" id="SM00387">
    <property type="entry name" value="HATPase_c"/>
    <property type="match status" value="1"/>
</dbReference>
<dbReference type="InterPro" id="IPR036890">
    <property type="entry name" value="HATPase_C_sf"/>
</dbReference>
<dbReference type="InterPro" id="IPR036097">
    <property type="entry name" value="HisK_dim/P_sf"/>
</dbReference>
<dbReference type="SMART" id="SM00388">
    <property type="entry name" value="HisKA"/>
    <property type="match status" value="1"/>
</dbReference>
<evidence type="ECO:0000256" key="4">
    <source>
        <dbReference type="ARBA" id="ARBA00022475"/>
    </source>
</evidence>
<dbReference type="CDD" id="cd18774">
    <property type="entry name" value="PDC2_HK_sensor"/>
    <property type="match status" value="1"/>
</dbReference>
<dbReference type="GO" id="GO:0005886">
    <property type="term" value="C:plasma membrane"/>
    <property type="evidence" value="ECO:0007669"/>
    <property type="project" value="UniProtKB-SubCell"/>
</dbReference>
<feature type="domain" description="HAMP" evidence="18">
    <location>
        <begin position="329"/>
        <end position="381"/>
    </location>
</feature>
<evidence type="ECO:0000256" key="2">
    <source>
        <dbReference type="ARBA" id="ARBA00004651"/>
    </source>
</evidence>
<dbReference type="InterPro" id="IPR005467">
    <property type="entry name" value="His_kinase_dom"/>
</dbReference>
<evidence type="ECO:0000256" key="11">
    <source>
        <dbReference type="ARBA" id="ARBA00022989"/>
    </source>
</evidence>
<comment type="caution">
    <text evidence="19">The sequence shown here is derived from an EMBL/GenBank/DDBJ whole genome shotgun (WGS) entry which is preliminary data.</text>
</comment>
<reference evidence="19 20" key="1">
    <citation type="submission" date="2019-07" db="EMBL/GenBank/DDBJ databases">
        <title>Whole genome shotgun sequence of Microvirga aerophila NBRC 106136.</title>
        <authorList>
            <person name="Hosoyama A."/>
            <person name="Uohara A."/>
            <person name="Ohji S."/>
            <person name="Ichikawa N."/>
        </authorList>
    </citation>
    <scope>NUCLEOTIDE SEQUENCE [LARGE SCALE GENOMIC DNA]</scope>
    <source>
        <strain evidence="19 20">NBRC 106136</strain>
    </source>
</reference>
<dbReference type="Gene3D" id="3.30.565.10">
    <property type="entry name" value="Histidine kinase-like ATPase, C-terminal domain"/>
    <property type="match status" value="1"/>
</dbReference>
<dbReference type="InterPro" id="IPR003661">
    <property type="entry name" value="HisK_dim/P_dom"/>
</dbReference>
<dbReference type="SUPFAM" id="SSF47384">
    <property type="entry name" value="Homodimeric domain of signal transducing histidine kinase"/>
    <property type="match status" value="1"/>
</dbReference>
<dbReference type="Pfam" id="PF00512">
    <property type="entry name" value="HisKA"/>
    <property type="match status" value="1"/>
</dbReference>
<evidence type="ECO:0000259" key="16">
    <source>
        <dbReference type="PROSITE" id="PS50109"/>
    </source>
</evidence>
<dbReference type="GO" id="GO:0005524">
    <property type="term" value="F:ATP binding"/>
    <property type="evidence" value="ECO:0007669"/>
    <property type="project" value="UniProtKB-KW"/>
</dbReference>
<dbReference type="PANTHER" id="PTHR45339:SF1">
    <property type="entry name" value="HYBRID SIGNAL TRANSDUCTION HISTIDINE KINASE J"/>
    <property type="match status" value="1"/>
</dbReference>
<dbReference type="SMART" id="SM00304">
    <property type="entry name" value="HAMP"/>
    <property type="match status" value="1"/>
</dbReference>
<proteinExistence type="predicted"/>
<evidence type="ECO:0000256" key="10">
    <source>
        <dbReference type="ARBA" id="ARBA00022840"/>
    </source>
</evidence>
<dbReference type="EC" id="2.7.13.3" evidence="3"/>
<dbReference type="PROSITE" id="PS50110">
    <property type="entry name" value="RESPONSE_REGULATORY"/>
    <property type="match status" value="1"/>
</dbReference>
<evidence type="ECO:0000259" key="18">
    <source>
        <dbReference type="PROSITE" id="PS50885"/>
    </source>
</evidence>
<keyword evidence="12" id="KW-0902">Two-component regulatory system</keyword>
<dbReference type="SUPFAM" id="SSF47226">
    <property type="entry name" value="Histidine-containing phosphotransfer domain, HPT domain"/>
    <property type="match status" value="1"/>
</dbReference>
<dbReference type="FunFam" id="3.30.565.10:FF:000010">
    <property type="entry name" value="Sensor histidine kinase RcsC"/>
    <property type="match status" value="1"/>
</dbReference>
<dbReference type="AlphaFoldDB" id="A0A512BY60"/>
<keyword evidence="4" id="KW-1003">Cell membrane</keyword>
<dbReference type="CDD" id="cd17546">
    <property type="entry name" value="REC_hyHK_CKI1_RcsC-like"/>
    <property type="match status" value="1"/>
</dbReference>
<evidence type="ECO:0000313" key="19">
    <source>
        <dbReference type="EMBL" id="GEO16888.1"/>
    </source>
</evidence>
<sequence>MSKSPLTLMSRRAAKSDRRFAPIYGGVTPGRLHPSSLLWRFLLIGVAALAPLLGALVQFAGNERDMALKAARGSAEFLASLVVEGQSHAIDKAQSTLSFLATLPEVKAGGPVCDAFLSRYMTLHGWISMLRLSGPDGTAMCGDRPETKALNVSRQASFRQALRSREFTLTDPVINPKTGSLAMTVALPLIESGTLVGVLSIGVDQGAPGGANGHQVAMPQINLLVVNRTGELISHYPPAPSLVGARVGDRSVIEHALARGQGYVEARDLSGIPRLFVFRTLPGTEAVILLGLDPATVIGPIDQALRHRMVLIAVIITGSVLLALLGAEVLIFRPLRNLAGTAEALEAGDFSVRSPYEGAGEVGLLARALNGMAEAVADRERELKNARDVAEEALRGAKLANRAKTDFLASMSHEIRTPLHGIIGYTERLLDEKLSPQQARYAELIQVAGSALLTVANDILDFSSIEADQVQLQHEPFSLKPLVYNTVSIVSSGAGKKGVPIKVVMDPRVPELLIGDEARLRQILLNLLNNAVKFTREGHITTRVEYQGSSPAGELLRISIIDTGIGIAPEKRDRLFKRFSQVDASIRREFGGTGLGLAISKHLIELMGGRIGVESAEGQGSIFWIEVALPQGQAQPHLPQDEAAPTAAAPARILLAEDVPVNQELAQALLEAAGHEVDVVSNGQEAIAAVQNKTYDLVLMDIQMPEMDGITATKWIRALSGPASETLIVAMTANVLPEQVRSFRAAGMDDHIGKPLRREDLLRKLREWLSPQEAPTLDSANDPLTGSGFDATAYQDLTETIGADRVSQWLTRLDEHLGSTFAGDAGVARSRQQTAFAAHAIVSQAALLGFSELAECCSALEQACHTGQDLTDLLGQTRSVAVAARERIARLVQEASHDQHLG</sequence>
<keyword evidence="5 14" id="KW-0597">Phosphoprotein</keyword>
<feature type="transmembrane region" description="Helical" evidence="15">
    <location>
        <begin position="37"/>
        <end position="59"/>
    </location>
</feature>
<accession>A0A512BY60</accession>
<protein>
    <recommendedName>
        <fullName evidence="3">histidine kinase</fullName>
        <ecNumber evidence="3">2.7.13.3</ecNumber>
    </recommendedName>
</protein>
<evidence type="ECO:0000256" key="7">
    <source>
        <dbReference type="ARBA" id="ARBA00022692"/>
    </source>
</evidence>
<keyword evidence="11 15" id="KW-1133">Transmembrane helix</keyword>
<dbReference type="SUPFAM" id="SSF52172">
    <property type="entry name" value="CheY-like"/>
    <property type="match status" value="1"/>
</dbReference>
<evidence type="ECO:0000259" key="17">
    <source>
        <dbReference type="PROSITE" id="PS50110"/>
    </source>
</evidence>
<keyword evidence="10" id="KW-0067">ATP-binding</keyword>
<comment type="subcellular location">
    <subcellularLocation>
        <location evidence="2">Cell membrane</location>
        <topology evidence="2">Multi-pass membrane protein</topology>
    </subcellularLocation>
</comment>
<organism evidence="19 20">
    <name type="scientific">Microvirga aerophila</name>
    <dbReference type="NCBI Taxonomy" id="670291"/>
    <lineage>
        <taxon>Bacteria</taxon>
        <taxon>Pseudomonadati</taxon>
        <taxon>Pseudomonadota</taxon>
        <taxon>Alphaproteobacteria</taxon>
        <taxon>Hyphomicrobiales</taxon>
        <taxon>Methylobacteriaceae</taxon>
        <taxon>Microvirga</taxon>
    </lineage>
</organism>
<feature type="domain" description="Response regulatory" evidence="17">
    <location>
        <begin position="652"/>
        <end position="769"/>
    </location>
</feature>
<dbReference type="Proteomes" id="UP000321085">
    <property type="component" value="Unassembled WGS sequence"/>
</dbReference>
<feature type="modified residue" description="4-aspartylphosphate" evidence="14">
    <location>
        <position position="701"/>
    </location>
</feature>
<evidence type="ECO:0000256" key="6">
    <source>
        <dbReference type="ARBA" id="ARBA00022679"/>
    </source>
</evidence>
<dbReference type="InterPro" id="IPR003594">
    <property type="entry name" value="HATPase_dom"/>
</dbReference>
<feature type="domain" description="Histidine kinase" evidence="16">
    <location>
        <begin position="410"/>
        <end position="631"/>
    </location>
</feature>
<dbReference type="RefSeq" id="WP_147022119.1">
    <property type="nucleotide sequence ID" value="NZ_BJYU01000079.1"/>
</dbReference>
<dbReference type="InterPro" id="IPR004358">
    <property type="entry name" value="Sig_transdc_His_kin-like_C"/>
</dbReference>
<dbReference type="CDD" id="cd06225">
    <property type="entry name" value="HAMP"/>
    <property type="match status" value="1"/>
</dbReference>
<dbReference type="PROSITE" id="PS50885">
    <property type="entry name" value="HAMP"/>
    <property type="match status" value="1"/>
</dbReference>
<dbReference type="Pfam" id="PF00672">
    <property type="entry name" value="HAMP"/>
    <property type="match status" value="1"/>
</dbReference>
<dbReference type="Gene3D" id="1.20.120.160">
    <property type="entry name" value="HPT domain"/>
    <property type="match status" value="1"/>
</dbReference>